<dbReference type="PANTHER" id="PTHR30290">
    <property type="entry name" value="PERIPLASMIC BINDING COMPONENT OF ABC TRANSPORTER"/>
    <property type="match status" value="1"/>
</dbReference>
<dbReference type="CDD" id="cd08497">
    <property type="entry name" value="MbnE-like"/>
    <property type="match status" value="1"/>
</dbReference>
<comment type="caution">
    <text evidence="5">The sequence shown here is derived from an EMBL/GenBank/DDBJ whole genome shotgun (WGS) entry which is preliminary data.</text>
</comment>
<dbReference type="InterPro" id="IPR000914">
    <property type="entry name" value="SBP_5_dom"/>
</dbReference>
<organism evidence="5 6">
    <name type="scientific">Cereibacter azotoformans</name>
    <dbReference type="NCBI Taxonomy" id="43057"/>
    <lineage>
        <taxon>Bacteria</taxon>
        <taxon>Pseudomonadati</taxon>
        <taxon>Pseudomonadota</taxon>
        <taxon>Alphaproteobacteria</taxon>
        <taxon>Rhodobacterales</taxon>
        <taxon>Paracoccaceae</taxon>
        <taxon>Cereibacter</taxon>
    </lineage>
</organism>
<dbReference type="SUPFAM" id="SSF53850">
    <property type="entry name" value="Periplasmic binding protein-like II"/>
    <property type="match status" value="1"/>
</dbReference>
<evidence type="ECO:0000313" key="5">
    <source>
        <dbReference type="EMBL" id="PTR20309.1"/>
    </source>
</evidence>
<dbReference type="OrthoDB" id="9803988at2"/>
<evidence type="ECO:0000256" key="1">
    <source>
        <dbReference type="ARBA" id="ARBA00004418"/>
    </source>
</evidence>
<dbReference type="Proteomes" id="UP000244060">
    <property type="component" value="Unassembled WGS sequence"/>
</dbReference>
<dbReference type="EMBL" id="QAOT01000002">
    <property type="protein sequence ID" value="PTR20309.1"/>
    <property type="molecule type" value="Genomic_DNA"/>
</dbReference>
<name>A0A2T5KD35_9RHOB</name>
<keyword evidence="6" id="KW-1185">Reference proteome</keyword>
<gene>
    <name evidence="5" type="ORF">C8J28_10271</name>
</gene>
<dbReference type="PANTHER" id="PTHR30290:SF64">
    <property type="entry name" value="ABC TRANSPORTER PERIPLASMIC BINDING PROTEIN"/>
    <property type="match status" value="1"/>
</dbReference>
<dbReference type="Gene3D" id="3.10.105.10">
    <property type="entry name" value="Dipeptide-binding Protein, Domain 3"/>
    <property type="match status" value="1"/>
</dbReference>
<evidence type="ECO:0000259" key="4">
    <source>
        <dbReference type="Pfam" id="PF00496"/>
    </source>
</evidence>
<dbReference type="GO" id="GO:0042884">
    <property type="term" value="P:microcin transport"/>
    <property type="evidence" value="ECO:0007669"/>
    <property type="project" value="TreeGrafter"/>
</dbReference>
<proteinExistence type="inferred from homology"/>
<evidence type="ECO:0000256" key="3">
    <source>
        <dbReference type="ARBA" id="ARBA00022729"/>
    </source>
</evidence>
<comment type="subcellular location">
    <subcellularLocation>
        <location evidence="1">Periplasm</location>
    </subcellularLocation>
</comment>
<dbReference type="PIRSF" id="PIRSF002741">
    <property type="entry name" value="MppA"/>
    <property type="match status" value="1"/>
</dbReference>
<sequence>MIQDYRPALRGLMAAAGLAVWGFAAASEPRHGIAMYGEPALPPDFVSLPYANPDAPRGGRIVLGETGGFDSLNPYIVKGRAPYSLAPLAVESLMGRSIDEPFTLYGLLAESVETDPERTWVEFTLREGARFSDGSPVTVEDVLWSFEELGTRGMPRYWIAWQKIASAEQTGPRSVRFTFTEQDRELPLVLGLRPVLKKAQWEGRDFAASGFEAPIGSGPYILESFEPGRSLRYRRNPDWWGQDLPFNRGLHNFDEVTVEYFGDSSVAFEAFKAGALSVFRETSAAKWATHYDFPAVRSGAIVRSEIPHGRPSGMEGLVMNTRRPIFADWRVREALIQAFNFELINRTLTGGAEPRIASYFSNSDLGMAVGAPAEGRERALLEPYAADLLPGTLEGYALPVSDGGEANRQGLRVATRLLAEAGWRVEDGVLTGADGRPFRFEILLPQGADAMISAANIYRQALARLGISVSIAAVDPAQYKQRVDNQQFDMTSFLRSLSLSPGNEQMLYWSAEGKDAPGSRNLMGMESPAAEAMIRGMLATDDPAEFQASVRALDRILTAGRYVIPMWYPRVSRLAHDRHLRYPATTPIYGDWPGFLPDVWWQEN</sequence>
<evidence type="ECO:0000313" key="6">
    <source>
        <dbReference type="Proteomes" id="UP000244060"/>
    </source>
</evidence>
<dbReference type="InterPro" id="IPR030678">
    <property type="entry name" value="Peptide/Ni-bd"/>
</dbReference>
<dbReference type="GO" id="GO:0043190">
    <property type="term" value="C:ATP-binding cassette (ABC) transporter complex"/>
    <property type="evidence" value="ECO:0007669"/>
    <property type="project" value="InterPro"/>
</dbReference>
<dbReference type="Pfam" id="PF00496">
    <property type="entry name" value="SBP_bac_5"/>
    <property type="match status" value="1"/>
</dbReference>
<dbReference type="GO" id="GO:0030288">
    <property type="term" value="C:outer membrane-bounded periplasmic space"/>
    <property type="evidence" value="ECO:0007669"/>
    <property type="project" value="TreeGrafter"/>
</dbReference>
<dbReference type="InterPro" id="IPR039424">
    <property type="entry name" value="SBP_5"/>
</dbReference>
<dbReference type="AlphaFoldDB" id="A0A2T5KD35"/>
<feature type="domain" description="Solute-binding protein family 5" evidence="4">
    <location>
        <begin position="104"/>
        <end position="512"/>
    </location>
</feature>
<dbReference type="Gene3D" id="3.40.190.10">
    <property type="entry name" value="Periplasmic binding protein-like II"/>
    <property type="match status" value="1"/>
</dbReference>
<dbReference type="GO" id="GO:0015833">
    <property type="term" value="P:peptide transport"/>
    <property type="evidence" value="ECO:0007669"/>
    <property type="project" value="TreeGrafter"/>
</dbReference>
<comment type="similarity">
    <text evidence="2">Belongs to the bacterial solute-binding protein 5 family.</text>
</comment>
<dbReference type="RefSeq" id="WP_108220176.1">
    <property type="nucleotide sequence ID" value="NZ_CP090021.1"/>
</dbReference>
<dbReference type="GO" id="GO:1904680">
    <property type="term" value="F:peptide transmembrane transporter activity"/>
    <property type="evidence" value="ECO:0007669"/>
    <property type="project" value="TreeGrafter"/>
</dbReference>
<protein>
    <submittedName>
        <fullName evidence="5">Peptide/nickel transport system substrate-binding protein</fullName>
    </submittedName>
</protein>
<reference evidence="5 6" key="1">
    <citation type="submission" date="2018-04" db="EMBL/GenBank/DDBJ databases">
        <title>Genomic Encyclopedia of Type Strains, Phase III (KMG-III): the genomes of soil and plant-associated and newly described type strains.</title>
        <authorList>
            <person name="Whitman W."/>
        </authorList>
    </citation>
    <scope>NUCLEOTIDE SEQUENCE [LARGE SCALE GENOMIC DNA]</scope>
    <source>
        <strain evidence="5 6">KA25</strain>
    </source>
</reference>
<accession>A0A2T5KD35</accession>
<keyword evidence="3" id="KW-0732">Signal</keyword>
<evidence type="ECO:0000256" key="2">
    <source>
        <dbReference type="ARBA" id="ARBA00005695"/>
    </source>
</evidence>